<feature type="signal peptide" evidence="1">
    <location>
        <begin position="1"/>
        <end position="25"/>
    </location>
</feature>
<gene>
    <name evidence="2" type="ORF">JT362_29095</name>
</gene>
<evidence type="ECO:0000256" key="1">
    <source>
        <dbReference type="SAM" id="SignalP"/>
    </source>
</evidence>
<keyword evidence="3" id="KW-1185">Reference proteome</keyword>
<dbReference type="RefSeq" id="WP_260195074.1">
    <property type="nucleotide sequence ID" value="NZ_JAFFZE010000023.1"/>
</dbReference>
<dbReference type="EMBL" id="JAFFZE010000023">
    <property type="protein sequence ID" value="MCT2587189.1"/>
    <property type="molecule type" value="Genomic_DNA"/>
</dbReference>
<evidence type="ECO:0000313" key="3">
    <source>
        <dbReference type="Proteomes" id="UP001156441"/>
    </source>
</evidence>
<accession>A0ABT2JH40</accession>
<sequence>MKARIGAVLAVTVTMLGLMAVPAHAYGVEITRVCDGKKTTYMAYTANNGDYAYTRKSGSSCAGHAWLRVKSGGKWGSWQHDPSKITIDPAKGIEVAHHKGCADCTVWITSP</sequence>
<name>A0ABT2JH40_9PSEU</name>
<evidence type="ECO:0000313" key="2">
    <source>
        <dbReference type="EMBL" id="MCT2587189.1"/>
    </source>
</evidence>
<organism evidence="2 3">
    <name type="scientific">Actinophytocola gossypii</name>
    <dbReference type="NCBI Taxonomy" id="2812003"/>
    <lineage>
        <taxon>Bacteria</taxon>
        <taxon>Bacillati</taxon>
        <taxon>Actinomycetota</taxon>
        <taxon>Actinomycetes</taxon>
        <taxon>Pseudonocardiales</taxon>
        <taxon>Pseudonocardiaceae</taxon>
    </lineage>
</organism>
<proteinExistence type="predicted"/>
<dbReference type="Proteomes" id="UP001156441">
    <property type="component" value="Unassembled WGS sequence"/>
</dbReference>
<reference evidence="2 3" key="1">
    <citation type="submission" date="2021-02" db="EMBL/GenBank/DDBJ databases">
        <title>Actinophytocola xerophila sp. nov., isolated from soil of cotton cropping field.</title>
        <authorList>
            <person name="Huang R."/>
            <person name="Chen X."/>
            <person name="Ge X."/>
            <person name="Liu W."/>
        </authorList>
    </citation>
    <scope>NUCLEOTIDE SEQUENCE [LARGE SCALE GENOMIC DNA]</scope>
    <source>
        <strain evidence="2 3">S1-96</strain>
    </source>
</reference>
<protein>
    <recommendedName>
        <fullName evidence="4">DUF2690 domain-containing protein</fullName>
    </recommendedName>
</protein>
<feature type="chain" id="PRO_5046153546" description="DUF2690 domain-containing protein" evidence="1">
    <location>
        <begin position="26"/>
        <end position="111"/>
    </location>
</feature>
<comment type="caution">
    <text evidence="2">The sequence shown here is derived from an EMBL/GenBank/DDBJ whole genome shotgun (WGS) entry which is preliminary data.</text>
</comment>
<evidence type="ECO:0008006" key="4">
    <source>
        <dbReference type="Google" id="ProtNLM"/>
    </source>
</evidence>
<keyword evidence="1" id="KW-0732">Signal</keyword>